<accession>D5ENG9</accession>
<dbReference type="Pfam" id="PF01497">
    <property type="entry name" value="Peripla_BP_2"/>
    <property type="match status" value="1"/>
</dbReference>
<dbReference type="EMBL" id="CP001998">
    <property type="protein sequence ID" value="ADE55445.1"/>
    <property type="molecule type" value="Genomic_DNA"/>
</dbReference>
<dbReference type="SUPFAM" id="SSF53807">
    <property type="entry name" value="Helical backbone' metal receptor"/>
    <property type="match status" value="1"/>
</dbReference>
<gene>
    <name evidence="3" type="ordered locus">Caka_2429</name>
</gene>
<dbReference type="Proteomes" id="UP000000925">
    <property type="component" value="Chromosome"/>
</dbReference>
<dbReference type="Gene3D" id="3.40.50.1980">
    <property type="entry name" value="Nitrogenase molybdenum iron protein domain"/>
    <property type="match status" value="2"/>
</dbReference>
<feature type="domain" description="Fe/B12 periplasmic-binding" evidence="2">
    <location>
        <begin position="5"/>
        <end position="173"/>
    </location>
</feature>
<dbReference type="PANTHER" id="PTHR30535">
    <property type="entry name" value="VITAMIN B12-BINDING PROTEIN"/>
    <property type="match status" value="1"/>
</dbReference>
<organism evidence="3 4">
    <name type="scientific">Coraliomargarita akajimensis (strain DSM 45221 / IAM 15411 / JCM 23193 / KCTC 12865 / 04OKA010-24)</name>
    <dbReference type="NCBI Taxonomy" id="583355"/>
    <lineage>
        <taxon>Bacteria</taxon>
        <taxon>Pseudomonadati</taxon>
        <taxon>Verrucomicrobiota</taxon>
        <taxon>Opitutia</taxon>
        <taxon>Puniceicoccales</taxon>
        <taxon>Coraliomargaritaceae</taxon>
        <taxon>Coraliomargarita</taxon>
    </lineage>
</organism>
<dbReference type="InterPro" id="IPR002491">
    <property type="entry name" value="ABC_transptr_periplasmic_BD"/>
</dbReference>
<evidence type="ECO:0000313" key="4">
    <source>
        <dbReference type="Proteomes" id="UP000000925"/>
    </source>
</evidence>
<protein>
    <submittedName>
        <fullName evidence="3">Periplasmic binding protein</fullName>
    </submittedName>
</protein>
<sequence>MKHRIVSLCPSSTQTLFDLGLGNQVIARTRFCENMNGELPQVGGTKDPDWKAIAKLQPTHILFNLEENDHTQLEQARAICETIVHTPVNLEESKQFVLDLGQHFDARTAAKHYAEQIDSGLLQLSTLQKTFSFLYFIWHPNKRLAGLNTYINAMLSAAGGTNLAGKFSQERYPLLPELLTPTADIVLLSSEPFPYKEKHLADYGSLGKKVALIDGEPICWHGTRTADGLAYLARFVQEQIDV</sequence>
<dbReference type="InterPro" id="IPR054828">
    <property type="entry name" value="Vit_B12_bind_prot"/>
</dbReference>
<dbReference type="PANTHER" id="PTHR30535:SF35">
    <property type="entry name" value="PERIPLASMIC BINDING PROTEIN"/>
    <property type="match status" value="1"/>
</dbReference>
<dbReference type="AlphaFoldDB" id="D5ENG9"/>
<name>D5ENG9_CORAD</name>
<keyword evidence="4" id="KW-1185">Reference proteome</keyword>
<dbReference type="RefSeq" id="WP_013044167.1">
    <property type="nucleotide sequence ID" value="NC_014008.1"/>
</dbReference>
<evidence type="ECO:0000313" key="3">
    <source>
        <dbReference type="EMBL" id="ADE55445.1"/>
    </source>
</evidence>
<dbReference type="HOGENOM" id="CLU_1044670_0_0_0"/>
<dbReference type="eggNOG" id="COG0614">
    <property type="taxonomic scope" value="Bacteria"/>
</dbReference>
<dbReference type="InterPro" id="IPR050902">
    <property type="entry name" value="ABC_Transporter_SBP"/>
</dbReference>
<dbReference type="OrthoDB" id="9816357at2"/>
<dbReference type="KEGG" id="caa:Caka_2429"/>
<evidence type="ECO:0000256" key="1">
    <source>
        <dbReference type="ARBA" id="ARBA00022729"/>
    </source>
</evidence>
<proteinExistence type="predicted"/>
<keyword evidence="1" id="KW-0732">Signal</keyword>
<evidence type="ECO:0000259" key="2">
    <source>
        <dbReference type="Pfam" id="PF01497"/>
    </source>
</evidence>
<dbReference type="NCBIfam" id="NF038402">
    <property type="entry name" value="TroA_like"/>
    <property type="match status" value="1"/>
</dbReference>
<reference evidence="3 4" key="1">
    <citation type="journal article" date="2010" name="Stand. Genomic Sci.">
        <title>Complete genome sequence of Coraliomargarita akajimensis type strain (04OKA010-24).</title>
        <authorList>
            <person name="Mavromatis K."/>
            <person name="Abt B."/>
            <person name="Brambilla E."/>
            <person name="Lapidus A."/>
            <person name="Copeland A."/>
            <person name="Deshpande S."/>
            <person name="Nolan M."/>
            <person name="Lucas S."/>
            <person name="Tice H."/>
            <person name="Cheng J.F."/>
            <person name="Han C."/>
            <person name="Detter J.C."/>
            <person name="Woyke T."/>
            <person name="Goodwin L."/>
            <person name="Pitluck S."/>
            <person name="Held B."/>
            <person name="Brettin T."/>
            <person name="Tapia R."/>
            <person name="Ivanova N."/>
            <person name="Mikhailova N."/>
            <person name="Pati A."/>
            <person name="Liolios K."/>
            <person name="Chen A."/>
            <person name="Palaniappan K."/>
            <person name="Land M."/>
            <person name="Hauser L."/>
            <person name="Chang Y.J."/>
            <person name="Jeffries C.D."/>
            <person name="Rohde M."/>
            <person name="Goker M."/>
            <person name="Bristow J."/>
            <person name="Eisen J.A."/>
            <person name="Markowitz V."/>
            <person name="Hugenholtz P."/>
            <person name="Klenk H.P."/>
            <person name="Kyrpides N.C."/>
        </authorList>
    </citation>
    <scope>NUCLEOTIDE SEQUENCE [LARGE SCALE GENOMIC DNA]</scope>
    <source>
        <strain evidence="4">DSM 45221 / IAM 15411 / JCM 23193 / KCTC 12865</strain>
    </source>
</reference>
<dbReference type="STRING" id="583355.Caka_2429"/>